<evidence type="ECO:0000256" key="4">
    <source>
        <dbReference type="ARBA" id="ARBA00023157"/>
    </source>
</evidence>
<proteinExistence type="inferred from homology"/>
<evidence type="ECO:0000313" key="9">
    <source>
        <dbReference type="Proteomes" id="UP000642107"/>
    </source>
</evidence>
<keyword evidence="4" id="KW-1015">Disulfide bond</keyword>
<dbReference type="EMBL" id="JACZDF010000003">
    <property type="protein sequence ID" value="MBD9699215.1"/>
    <property type="molecule type" value="Genomic_DNA"/>
</dbReference>
<evidence type="ECO:0000256" key="5">
    <source>
        <dbReference type="ARBA" id="ARBA00023284"/>
    </source>
</evidence>
<dbReference type="SUPFAM" id="SSF52833">
    <property type="entry name" value="Thioredoxin-like"/>
    <property type="match status" value="1"/>
</dbReference>
<feature type="compositionally biased region" description="Low complexity" evidence="6">
    <location>
        <begin position="1"/>
        <end position="33"/>
    </location>
</feature>
<dbReference type="Gene3D" id="3.40.30.10">
    <property type="entry name" value="Glutaredoxin"/>
    <property type="match status" value="1"/>
</dbReference>
<feature type="domain" description="Thioredoxin" evidence="7">
    <location>
        <begin position="17"/>
        <end position="174"/>
    </location>
</feature>
<organism evidence="8 9">
    <name type="scientific">Flavimobilis rhizosphaerae</name>
    <dbReference type="NCBI Taxonomy" id="2775421"/>
    <lineage>
        <taxon>Bacteria</taxon>
        <taxon>Bacillati</taxon>
        <taxon>Actinomycetota</taxon>
        <taxon>Actinomycetes</taxon>
        <taxon>Micrococcales</taxon>
        <taxon>Jonesiaceae</taxon>
        <taxon>Flavimobilis</taxon>
    </lineage>
</organism>
<comment type="caution">
    <text evidence="8">The sequence shown here is derived from an EMBL/GenBank/DDBJ whole genome shotgun (WGS) entry which is preliminary data.</text>
</comment>
<evidence type="ECO:0000313" key="8">
    <source>
        <dbReference type="EMBL" id="MBD9699215.1"/>
    </source>
</evidence>
<evidence type="ECO:0000259" key="7">
    <source>
        <dbReference type="PROSITE" id="PS51352"/>
    </source>
</evidence>
<keyword evidence="9" id="KW-1185">Reference proteome</keyword>
<dbReference type="InterPro" id="IPR013766">
    <property type="entry name" value="Thioredoxin_domain"/>
</dbReference>
<dbReference type="InterPro" id="IPR012336">
    <property type="entry name" value="Thioredoxin-like_fold"/>
</dbReference>
<keyword evidence="3" id="KW-0560">Oxidoreductase</keyword>
<reference evidence="8 9" key="1">
    <citation type="submission" date="2020-09" db="EMBL/GenBank/DDBJ databases">
        <title>Flavimobilis rhizosphaerae sp. nov., isolated from rhizosphere soil of Spartina alterniflora.</title>
        <authorList>
            <person name="Hanqin C."/>
        </authorList>
    </citation>
    <scope>NUCLEOTIDE SEQUENCE [LARGE SCALE GENOMIC DNA]</scope>
    <source>
        <strain evidence="8 9">GY 10621</strain>
    </source>
</reference>
<dbReference type="InterPro" id="IPR036249">
    <property type="entry name" value="Thioredoxin-like_sf"/>
</dbReference>
<dbReference type="Proteomes" id="UP000642107">
    <property type="component" value="Unassembled WGS sequence"/>
</dbReference>
<keyword evidence="5" id="KW-0676">Redox-active center</keyword>
<name>A0ABR9DQ14_9MICO</name>
<dbReference type="PROSITE" id="PS51352">
    <property type="entry name" value="THIOREDOXIN_2"/>
    <property type="match status" value="1"/>
</dbReference>
<comment type="similarity">
    <text evidence="1">Belongs to the thioredoxin family. DsbA subfamily.</text>
</comment>
<sequence>MLRSPADAPAAAPTPTVTETTPAPEQPATGQPPVVERRDPDDLMAIGDVDAPVVLVEWADMRCPYCALVATQTLPEVITKYVDTGKVRIEFRDVSFFGEQSTDAAVALRAAAEQGRFQQFLDTVFAAAPDKGHADLPRTRLVELAKDAGVPDLAKFEADLSREDLHAAVAASTTTAQQLGVQSVPFFVVNGTAFAGAQPMATFTEVLDQALAAAGA</sequence>
<gene>
    <name evidence="8" type="ORF">IGS67_06875</name>
</gene>
<dbReference type="Pfam" id="PF13462">
    <property type="entry name" value="Thioredoxin_4"/>
    <property type="match status" value="1"/>
</dbReference>
<evidence type="ECO:0000256" key="1">
    <source>
        <dbReference type="ARBA" id="ARBA00005791"/>
    </source>
</evidence>
<evidence type="ECO:0000256" key="6">
    <source>
        <dbReference type="SAM" id="MobiDB-lite"/>
    </source>
</evidence>
<feature type="region of interest" description="Disordered" evidence="6">
    <location>
        <begin position="1"/>
        <end position="39"/>
    </location>
</feature>
<dbReference type="PANTHER" id="PTHR13887">
    <property type="entry name" value="GLUTATHIONE S-TRANSFERASE KAPPA"/>
    <property type="match status" value="1"/>
</dbReference>
<dbReference type="PANTHER" id="PTHR13887:SF14">
    <property type="entry name" value="DISULFIDE BOND FORMATION PROTEIN D"/>
    <property type="match status" value="1"/>
</dbReference>
<protein>
    <submittedName>
        <fullName evidence="8">Thioredoxin domain-containing protein</fullName>
    </submittedName>
</protein>
<accession>A0ABR9DQ14</accession>
<evidence type="ECO:0000256" key="2">
    <source>
        <dbReference type="ARBA" id="ARBA00022729"/>
    </source>
</evidence>
<evidence type="ECO:0000256" key="3">
    <source>
        <dbReference type="ARBA" id="ARBA00023002"/>
    </source>
</evidence>
<keyword evidence="2" id="KW-0732">Signal</keyword>